<evidence type="ECO:0000313" key="10">
    <source>
        <dbReference type="EMBL" id="KAF3807069.1"/>
    </source>
</evidence>
<feature type="transmembrane region" description="Helical" evidence="8">
    <location>
        <begin position="435"/>
        <end position="452"/>
    </location>
</feature>
<feature type="transmembrane region" description="Helical" evidence="8">
    <location>
        <begin position="398"/>
        <end position="415"/>
    </location>
</feature>
<dbReference type="InterPro" id="IPR020846">
    <property type="entry name" value="MFS_dom"/>
</dbReference>
<dbReference type="GO" id="GO:0005886">
    <property type="term" value="C:plasma membrane"/>
    <property type="evidence" value="ECO:0007669"/>
    <property type="project" value="TreeGrafter"/>
</dbReference>
<evidence type="ECO:0000256" key="7">
    <source>
        <dbReference type="SAM" id="MobiDB-lite"/>
    </source>
</evidence>
<feature type="region of interest" description="Disordered" evidence="7">
    <location>
        <begin position="86"/>
        <end position="134"/>
    </location>
</feature>
<evidence type="ECO:0000259" key="9">
    <source>
        <dbReference type="PROSITE" id="PS50850"/>
    </source>
</evidence>
<sequence length="675" mass="74507">MSPPVGRRYFPWPRALYYVLKTVSARVAALSTAHNHVFVPPFMRPISWRLLCCWKDTRTLASPPLHSSQLSLLDLHIPGHAHSSGLWPQDNMASSNEAASSPEIAPERPVPAPIDEKDPEIVDEKPSSEIDPNTGGLAGVEKIEALTQTWTKPWLIVAYIFIWLVFFTDSLQQQIASSLLPYAVSDFGLHGLMAATGIISNIVAGVSKLPLARIIDVIGRTQGLCIMLVCVVISLILMATCNNVETYAAGQTFFWTGMNGIGYVLNIFMADTSTLRNRMILFGFTSTPYVSNTFAGPAAAQAFLDGSTWRWGYGAFTIIIPVICAPLIIIFTLQLNRAKKLGLYVKPQTNRTFWESVKYWLIEFDVAGILIVVAGFSLFLLPFSIAGYQAHKWTEPRIIAMIVIGGLLLIAFPLYEKYLAPKTFIPWELFQNRTVLVACLLGGNMWISFYCYKVQFSSYLQVVYDLSVSRAGFITNIFNIVSCAWAVPVGLLMRFTDRYKWLGLAAIPLQMLSTGLMIKFRMPDTHVGLVIMCEVLGSFAGGTIVMVEQIAIMASVAHRDVAVGLALLALVTSVGGAIGQSISGAIWTNLMPSKLERYLPDELKDQALLIYGDLVTQLSYPVGTPERDAIIRAYGETQKIMIIASLVALVGSIVWVSLMKNHRLSDKQQTKGVLF</sequence>
<reference evidence="10" key="1">
    <citation type="journal article" date="2020" name="Phytopathology">
        <title>Genome sequence and comparative analysis of Colletotrichum gloeosporioides isolated from Liriodendron leaves.</title>
        <authorList>
            <person name="Fu F.F."/>
            <person name="Hao Z."/>
            <person name="Wang P."/>
            <person name="Lu Y."/>
            <person name="Xue L.J."/>
            <person name="Wei G."/>
            <person name="Tian Y."/>
            <person name="Baishi H."/>
            <person name="Xu H."/>
            <person name="Shi J."/>
            <person name="Cheng T."/>
            <person name="Wang G."/>
            <person name="Yi Y."/>
            <person name="Chen J."/>
        </authorList>
    </citation>
    <scope>NUCLEOTIDE SEQUENCE</scope>
    <source>
        <strain evidence="10">Lc1</strain>
    </source>
</reference>
<comment type="similarity">
    <text evidence="2">Belongs to the major facilitator superfamily.</text>
</comment>
<feature type="transmembrane region" description="Helical" evidence="8">
    <location>
        <begin position="311"/>
        <end position="333"/>
    </location>
</feature>
<dbReference type="SUPFAM" id="SSF103473">
    <property type="entry name" value="MFS general substrate transporter"/>
    <property type="match status" value="1"/>
</dbReference>
<feature type="transmembrane region" description="Helical" evidence="8">
    <location>
        <begin position="150"/>
        <end position="167"/>
    </location>
</feature>
<proteinExistence type="inferred from homology"/>
<dbReference type="AlphaFoldDB" id="A0A8H4CNE2"/>
<dbReference type="PROSITE" id="PS50850">
    <property type="entry name" value="MFS"/>
    <property type="match status" value="1"/>
</dbReference>
<evidence type="ECO:0000256" key="2">
    <source>
        <dbReference type="ARBA" id="ARBA00008335"/>
    </source>
</evidence>
<evidence type="ECO:0000313" key="11">
    <source>
        <dbReference type="Proteomes" id="UP000613401"/>
    </source>
</evidence>
<evidence type="ECO:0000256" key="1">
    <source>
        <dbReference type="ARBA" id="ARBA00004141"/>
    </source>
</evidence>
<protein>
    <submittedName>
        <fullName evidence="10">Siderophore iron transporter mirC</fullName>
    </submittedName>
</protein>
<feature type="transmembrane region" description="Helical" evidence="8">
    <location>
        <begin position="527"/>
        <end position="552"/>
    </location>
</feature>
<name>A0A8H4CNE2_COLGL</name>
<feature type="domain" description="Major facilitator superfamily (MFS) profile" evidence="9">
    <location>
        <begin position="158"/>
        <end position="663"/>
    </location>
</feature>
<dbReference type="RefSeq" id="XP_045266228.1">
    <property type="nucleotide sequence ID" value="XM_045407307.1"/>
</dbReference>
<dbReference type="Gene3D" id="1.20.1250.20">
    <property type="entry name" value="MFS general substrate transporter like domains"/>
    <property type="match status" value="2"/>
</dbReference>
<dbReference type="EMBL" id="WVTB01000032">
    <property type="protein sequence ID" value="KAF3807069.1"/>
    <property type="molecule type" value="Genomic_DNA"/>
</dbReference>
<feature type="transmembrane region" description="Helical" evidence="8">
    <location>
        <begin position="564"/>
        <end position="587"/>
    </location>
</feature>
<dbReference type="GeneID" id="69014470"/>
<keyword evidence="6 8" id="KW-0472">Membrane</keyword>
<dbReference type="Pfam" id="PF07690">
    <property type="entry name" value="MFS_1"/>
    <property type="match status" value="1"/>
</dbReference>
<evidence type="ECO:0000256" key="4">
    <source>
        <dbReference type="ARBA" id="ARBA00022692"/>
    </source>
</evidence>
<dbReference type="InterPro" id="IPR036259">
    <property type="entry name" value="MFS_trans_sf"/>
</dbReference>
<dbReference type="InterPro" id="IPR011701">
    <property type="entry name" value="MFS"/>
</dbReference>
<feature type="transmembrane region" description="Helical" evidence="8">
    <location>
        <begin position="473"/>
        <end position="495"/>
    </location>
</feature>
<dbReference type="Proteomes" id="UP000613401">
    <property type="component" value="Unassembled WGS sequence"/>
</dbReference>
<reference evidence="10" key="2">
    <citation type="submission" date="2020-03" db="EMBL/GenBank/DDBJ databases">
        <authorList>
            <person name="Fu F.-F."/>
            <person name="Chen J."/>
        </authorList>
    </citation>
    <scope>NUCLEOTIDE SEQUENCE</scope>
    <source>
        <strain evidence="10">Lc1</strain>
    </source>
</reference>
<comment type="caution">
    <text evidence="10">The sequence shown here is derived from an EMBL/GenBank/DDBJ whole genome shotgun (WGS) entry which is preliminary data.</text>
</comment>
<feature type="transmembrane region" description="Helical" evidence="8">
    <location>
        <begin position="252"/>
        <end position="270"/>
    </location>
</feature>
<evidence type="ECO:0000256" key="5">
    <source>
        <dbReference type="ARBA" id="ARBA00022989"/>
    </source>
</evidence>
<keyword evidence="5 8" id="KW-1133">Transmembrane helix</keyword>
<feature type="transmembrane region" description="Helical" evidence="8">
    <location>
        <begin position="366"/>
        <end position="386"/>
    </location>
</feature>
<dbReference type="PANTHER" id="PTHR23501">
    <property type="entry name" value="MAJOR FACILITATOR SUPERFAMILY"/>
    <property type="match status" value="1"/>
</dbReference>
<feature type="transmembrane region" description="Helical" evidence="8">
    <location>
        <begin position="187"/>
        <end position="211"/>
    </location>
</feature>
<gene>
    <name evidence="10" type="ORF">GCG54_00007325</name>
</gene>
<keyword evidence="3" id="KW-0813">Transport</keyword>
<dbReference type="FunFam" id="1.20.1250.20:FF:000284">
    <property type="entry name" value="Siderophore iron transporter mirB"/>
    <property type="match status" value="1"/>
</dbReference>
<comment type="subcellular location">
    <subcellularLocation>
        <location evidence="1">Membrane</location>
        <topology evidence="1">Multi-pass membrane protein</topology>
    </subcellularLocation>
</comment>
<dbReference type="GO" id="GO:0022857">
    <property type="term" value="F:transmembrane transporter activity"/>
    <property type="evidence" value="ECO:0007669"/>
    <property type="project" value="InterPro"/>
</dbReference>
<evidence type="ECO:0000256" key="3">
    <source>
        <dbReference type="ARBA" id="ARBA00022448"/>
    </source>
</evidence>
<evidence type="ECO:0000256" key="8">
    <source>
        <dbReference type="SAM" id="Phobius"/>
    </source>
</evidence>
<feature type="transmembrane region" description="Helical" evidence="8">
    <location>
        <begin position="223"/>
        <end position="240"/>
    </location>
</feature>
<feature type="compositionally biased region" description="Basic and acidic residues" evidence="7">
    <location>
        <begin position="114"/>
        <end position="128"/>
    </location>
</feature>
<keyword evidence="4 8" id="KW-0812">Transmembrane</keyword>
<evidence type="ECO:0000256" key="6">
    <source>
        <dbReference type="ARBA" id="ARBA00023136"/>
    </source>
</evidence>
<dbReference type="PANTHER" id="PTHR23501:SF55">
    <property type="entry name" value="SIDEROPHORE IRON TRANSPORTER, PUTATIVE (AFU_ORTHOLOGUE AFUA_3G03440)-RELATED"/>
    <property type="match status" value="1"/>
</dbReference>
<feature type="transmembrane region" description="Helical" evidence="8">
    <location>
        <begin position="640"/>
        <end position="658"/>
    </location>
</feature>
<accession>A0A8H4CNE2</accession>
<organism evidence="10 11">
    <name type="scientific">Colletotrichum gloeosporioides</name>
    <name type="common">Anthracnose fungus</name>
    <name type="synonym">Glomerella cingulata</name>
    <dbReference type="NCBI Taxonomy" id="474922"/>
    <lineage>
        <taxon>Eukaryota</taxon>
        <taxon>Fungi</taxon>
        <taxon>Dikarya</taxon>
        <taxon>Ascomycota</taxon>
        <taxon>Pezizomycotina</taxon>
        <taxon>Sordariomycetes</taxon>
        <taxon>Hypocreomycetidae</taxon>
        <taxon>Glomerellales</taxon>
        <taxon>Glomerellaceae</taxon>
        <taxon>Colletotrichum</taxon>
        <taxon>Colletotrichum gloeosporioides species complex</taxon>
    </lineage>
</organism>
<keyword evidence="11" id="KW-1185">Reference proteome</keyword>